<dbReference type="PANTHER" id="PTHR43591">
    <property type="entry name" value="METHYLTRANSFERASE"/>
    <property type="match status" value="1"/>
</dbReference>
<dbReference type="GO" id="GO:0008757">
    <property type="term" value="F:S-adenosylmethionine-dependent methyltransferase activity"/>
    <property type="evidence" value="ECO:0007669"/>
    <property type="project" value="InterPro"/>
</dbReference>
<organism evidence="2 3">
    <name type="scientific">Rhabdonatronobacter sediminivivens</name>
    <dbReference type="NCBI Taxonomy" id="2743469"/>
    <lineage>
        <taxon>Bacteria</taxon>
        <taxon>Pseudomonadati</taxon>
        <taxon>Pseudomonadota</taxon>
        <taxon>Alphaproteobacteria</taxon>
        <taxon>Rhodobacterales</taxon>
        <taxon>Paracoccaceae</taxon>
        <taxon>Rhabdonatronobacter</taxon>
    </lineage>
</organism>
<gene>
    <name evidence="2" type="ORF">HUK65_03400</name>
</gene>
<comment type="caution">
    <text evidence="2">The sequence shown here is derived from an EMBL/GenBank/DDBJ whole genome shotgun (WGS) entry which is preliminary data.</text>
</comment>
<dbReference type="InterPro" id="IPR029063">
    <property type="entry name" value="SAM-dependent_MTases_sf"/>
</dbReference>
<name>A0A7Z0HXL3_9RHOB</name>
<dbReference type="Proteomes" id="UP000529417">
    <property type="component" value="Unassembled WGS sequence"/>
</dbReference>
<protein>
    <submittedName>
        <fullName evidence="2">Methyltransferase domain-containing protein</fullName>
    </submittedName>
</protein>
<dbReference type="EMBL" id="JACBXS010000005">
    <property type="protein sequence ID" value="NYS24025.1"/>
    <property type="molecule type" value="Genomic_DNA"/>
</dbReference>
<dbReference type="SUPFAM" id="SSF53335">
    <property type="entry name" value="S-adenosyl-L-methionine-dependent methyltransferases"/>
    <property type="match status" value="1"/>
</dbReference>
<sequence>MADVSQEQFREMTQAGRALWSSGDFNVIARQTMMIADDLVRIADPRPGARVLDIACGSGNIALIAARRYCTVAGIDIAANLVETARRRAAAEGSDIDFRTGDAQNLAFEDGTFDLVTSAFGIMFAPDQRRAASEALRVTRSGGRLVLANWMPEGFGRDFFGAHARHALPPEGAPSPLVWGTEAGVRDLLGDGVRELRFQRGTGYAFFRSLDHAISVFSTYFGPTIRALQVVGPEGTAGLKADLAAAISAHDRASDGTIRMQTDYMLTIATRA</sequence>
<keyword evidence="2" id="KW-0808">Transferase</keyword>
<reference evidence="2 3" key="1">
    <citation type="journal article" date="2000" name="Arch. Microbiol.">
        <title>Rhodobaca bogoriensis gen. nov. and sp. nov., an alkaliphilic purple nonsulfur bacterium from African Rift Valley soda lakes.</title>
        <authorList>
            <person name="Milford A.D."/>
            <person name="Achenbach L.A."/>
            <person name="Jung D.O."/>
            <person name="Madigan M.T."/>
        </authorList>
    </citation>
    <scope>NUCLEOTIDE SEQUENCE [LARGE SCALE GENOMIC DNA]</scope>
    <source>
        <strain evidence="2 3">2376</strain>
    </source>
</reference>
<keyword evidence="3" id="KW-1185">Reference proteome</keyword>
<dbReference type="GO" id="GO:0032259">
    <property type="term" value="P:methylation"/>
    <property type="evidence" value="ECO:0007669"/>
    <property type="project" value="UniProtKB-KW"/>
</dbReference>
<evidence type="ECO:0000259" key="1">
    <source>
        <dbReference type="Pfam" id="PF08241"/>
    </source>
</evidence>
<dbReference type="InterPro" id="IPR013216">
    <property type="entry name" value="Methyltransf_11"/>
</dbReference>
<dbReference type="Gene3D" id="3.40.50.150">
    <property type="entry name" value="Vaccinia Virus protein VP39"/>
    <property type="match status" value="1"/>
</dbReference>
<dbReference type="RefSeq" id="WP_179904731.1">
    <property type="nucleotide sequence ID" value="NZ_JACBXS010000005.1"/>
</dbReference>
<dbReference type="AlphaFoldDB" id="A0A7Z0HXL3"/>
<keyword evidence="2" id="KW-0489">Methyltransferase</keyword>
<evidence type="ECO:0000313" key="3">
    <source>
        <dbReference type="Proteomes" id="UP000529417"/>
    </source>
</evidence>
<feature type="domain" description="Methyltransferase type 11" evidence="1">
    <location>
        <begin position="52"/>
        <end position="147"/>
    </location>
</feature>
<proteinExistence type="predicted"/>
<dbReference type="Pfam" id="PF08241">
    <property type="entry name" value="Methyltransf_11"/>
    <property type="match status" value="1"/>
</dbReference>
<dbReference type="PANTHER" id="PTHR43591:SF24">
    <property type="entry name" value="2-METHOXY-6-POLYPRENYL-1,4-BENZOQUINOL METHYLASE, MITOCHONDRIAL"/>
    <property type="match status" value="1"/>
</dbReference>
<dbReference type="CDD" id="cd02440">
    <property type="entry name" value="AdoMet_MTases"/>
    <property type="match status" value="1"/>
</dbReference>
<evidence type="ECO:0000313" key="2">
    <source>
        <dbReference type="EMBL" id="NYS24025.1"/>
    </source>
</evidence>
<accession>A0A7Z0HXL3</accession>